<keyword evidence="2" id="KW-0645">Protease</keyword>
<dbReference type="SUPFAM" id="SSF53756">
    <property type="entry name" value="UDP-Glycosyltransferase/glycogen phosphorylase"/>
    <property type="match status" value="1"/>
</dbReference>
<organism evidence="7 8">
    <name type="scientific">Cinnamomum micranthum f. kanehirae</name>
    <dbReference type="NCBI Taxonomy" id="337451"/>
    <lineage>
        <taxon>Eukaryota</taxon>
        <taxon>Viridiplantae</taxon>
        <taxon>Streptophyta</taxon>
        <taxon>Embryophyta</taxon>
        <taxon>Tracheophyta</taxon>
        <taxon>Spermatophyta</taxon>
        <taxon>Magnoliopsida</taxon>
        <taxon>Magnoliidae</taxon>
        <taxon>Laurales</taxon>
        <taxon>Lauraceae</taxon>
        <taxon>Cinnamomum</taxon>
    </lineage>
</organism>
<dbReference type="Pfam" id="PF02902">
    <property type="entry name" value="Peptidase_C48"/>
    <property type="match status" value="1"/>
</dbReference>
<feature type="region of interest" description="Disordered" evidence="4">
    <location>
        <begin position="562"/>
        <end position="604"/>
    </location>
</feature>
<dbReference type="PANTHER" id="PTHR46033">
    <property type="entry name" value="PROTEIN MAIN-LIKE 2"/>
    <property type="match status" value="1"/>
</dbReference>
<protein>
    <submittedName>
        <fullName evidence="7">Serine/threonine-protein phosphatase 7 long form</fullName>
    </submittedName>
</protein>
<evidence type="ECO:0000256" key="1">
    <source>
        <dbReference type="ARBA" id="ARBA00005234"/>
    </source>
</evidence>
<dbReference type="Pfam" id="PF10536">
    <property type="entry name" value="PMD"/>
    <property type="match status" value="1"/>
</dbReference>
<comment type="similarity">
    <text evidence="1">Belongs to the peptidase C48 family.</text>
</comment>
<evidence type="ECO:0000259" key="6">
    <source>
        <dbReference type="Pfam" id="PF10536"/>
    </source>
</evidence>
<dbReference type="InterPro" id="IPR044824">
    <property type="entry name" value="MAIN-like"/>
</dbReference>
<proteinExistence type="inferred from homology"/>
<evidence type="ECO:0000256" key="4">
    <source>
        <dbReference type="SAM" id="MobiDB-lite"/>
    </source>
</evidence>
<feature type="domain" description="Ubiquitin-like protease family profile" evidence="5">
    <location>
        <begin position="700"/>
        <end position="747"/>
    </location>
</feature>
<dbReference type="GO" id="GO:0010073">
    <property type="term" value="P:meristem maintenance"/>
    <property type="evidence" value="ECO:0007669"/>
    <property type="project" value="InterPro"/>
</dbReference>
<sequence>MVAWPSYAEQRQNRLVIVKEMRLALPVEEGQDGWAAAEEVERRVRELMESEEGKGLRERTVEMKEEGMTAMAESGSSRVSLQLWSREPEIARCIPWDPKNDSWTLNTRMRQYIRRTGLHHFSEIEKMKIDHALISGLIERWRPETNTFHFLGGEATVTLEDVAYIYGLPIDGPAVTGRVWSHWIILEEKFLDLLGVAPDPSEFQGGQINLKWFHDNFKDLPKRSSQAVEIRHTRAYLFHLVSSQICTNTSGSRGNAYLIELFEDFKPYAWGPACLANLYRSLTRASRIKDRVKTITGPLQLLQIWAYLRMSIGRSISKNMEDIQLEFPLFKMWEERLKDHHILTNVGEVRRQLDTQDVDSFDWQPYDQYGDELAACVNEVDRPLFRSAVSMINYMIVERHNVDRVLKQFGLNQHVPPPFHPIVRVEKKLSKRAINYERKYAQPIEDWNNRVMYVVNAEKDEVSGCHRDEYLQWYRRITRNRIGRPLERVHLDHDSSTQHKVDKFLDWQLKSFEKLEKMADPSQMNCFVKSMQRKVKMFKIAWSSSFVSFDVENCINSTFDEKDKADMRSPSPKTPVGSRNGAYGLSPSPRTSTHVSTPQSAKSKIPVNLCTPQSWSKEKDLIVLGGPHESIGQRLGKNKMGSIVSRMKANPRKASFIPILKSPYYVPKNKRTKVEFLQKKFLDIGWCDPVFYTFEIGNPNPQQDNNCDCGIFTMANAEHVAYRRAIEYTQADIWYYRQKIVTDIYQKQKQLYSH</sequence>
<evidence type="ECO:0000259" key="5">
    <source>
        <dbReference type="Pfam" id="PF02902"/>
    </source>
</evidence>
<evidence type="ECO:0000313" key="7">
    <source>
        <dbReference type="EMBL" id="RWR77059.1"/>
    </source>
</evidence>
<dbReference type="InterPro" id="IPR003653">
    <property type="entry name" value="Peptidase_C48_C"/>
</dbReference>
<name>A0A443NEY5_9MAGN</name>
<dbReference type="EMBL" id="QPKB01000002">
    <property type="protein sequence ID" value="RWR77059.1"/>
    <property type="molecule type" value="Genomic_DNA"/>
</dbReference>
<dbReference type="PANTHER" id="PTHR46033:SF8">
    <property type="entry name" value="PROTEIN MAINTENANCE OF MERISTEMS-LIKE"/>
    <property type="match status" value="1"/>
</dbReference>
<dbReference type="SUPFAM" id="SSF54001">
    <property type="entry name" value="Cysteine proteinases"/>
    <property type="match status" value="1"/>
</dbReference>
<dbReference type="InterPro" id="IPR038765">
    <property type="entry name" value="Papain-like_cys_pep_sf"/>
</dbReference>
<dbReference type="OrthoDB" id="1939479at2759"/>
<evidence type="ECO:0000256" key="2">
    <source>
        <dbReference type="ARBA" id="ARBA00022670"/>
    </source>
</evidence>
<dbReference type="Gene3D" id="3.40.50.2000">
    <property type="entry name" value="Glycogen Phosphorylase B"/>
    <property type="match status" value="1"/>
</dbReference>
<evidence type="ECO:0000313" key="8">
    <source>
        <dbReference type="Proteomes" id="UP000283530"/>
    </source>
</evidence>
<dbReference type="InterPro" id="IPR019557">
    <property type="entry name" value="AminoTfrase-like_pln_mobile"/>
</dbReference>
<gene>
    <name evidence="7" type="ORF">CKAN_00553200</name>
</gene>
<dbReference type="Proteomes" id="UP000283530">
    <property type="component" value="Unassembled WGS sequence"/>
</dbReference>
<dbReference type="GO" id="GO:0006508">
    <property type="term" value="P:proteolysis"/>
    <property type="evidence" value="ECO:0007669"/>
    <property type="project" value="UniProtKB-KW"/>
</dbReference>
<reference evidence="7 8" key="1">
    <citation type="journal article" date="2019" name="Nat. Plants">
        <title>Stout camphor tree genome fills gaps in understanding of flowering plant genome evolution.</title>
        <authorList>
            <person name="Chaw S.M."/>
            <person name="Liu Y.C."/>
            <person name="Wu Y.W."/>
            <person name="Wang H.Y."/>
            <person name="Lin C.I."/>
            <person name="Wu C.S."/>
            <person name="Ke H.M."/>
            <person name="Chang L.Y."/>
            <person name="Hsu C.Y."/>
            <person name="Yang H.T."/>
            <person name="Sudianto E."/>
            <person name="Hsu M.H."/>
            <person name="Wu K.P."/>
            <person name="Wang L.N."/>
            <person name="Leebens-Mack J.H."/>
            <person name="Tsai I.J."/>
        </authorList>
    </citation>
    <scope>NUCLEOTIDE SEQUENCE [LARGE SCALE GENOMIC DNA]</scope>
    <source>
        <strain evidence="8">cv. Chaw 1501</strain>
        <tissue evidence="7">Young leaves</tissue>
    </source>
</reference>
<feature type="compositionally biased region" description="Polar residues" evidence="4">
    <location>
        <begin position="588"/>
        <end position="602"/>
    </location>
</feature>
<evidence type="ECO:0000256" key="3">
    <source>
        <dbReference type="ARBA" id="ARBA00022801"/>
    </source>
</evidence>
<dbReference type="GO" id="GO:0008234">
    <property type="term" value="F:cysteine-type peptidase activity"/>
    <property type="evidence" value="ECO:0007669"/>
    <property type="project" value="InterPro"/>
</dbReference>
<dbReference type="Gene3D" id="3.40.395.10">
    <property type="entry name" value="Adenoviral Proteinase, Chain A"/>
    <property type="match status" value="1"/>
</dbReference>
<feature type="domain" description="Aminotransferase-like plant mobile" evidence="6">
    <location>
        <begin position="117"/>
        <end position="475"/>
    </location>
</feature>
<comment type="caution">
    <text evidence="7">The sequence shown here is derived from an EMBL/GenBank/DDBJ whole genome shotgun (WGS) entry which is preliminary data.</text>
</comment>
<keyword evidence="3" id="KW-0378">Hydrolase</keyword>
<dbReference type="STRING" id="337451.A0A443NEY5"/>
<dbReference type="AlphaFoldDB" id="A0A443NEY5"/>
<accession>A0A443NEY5</accession>
<keyword evidence="8" id="KW-1185">Reference proteome</keyword>